<feature type="transmembrane region" description="Helical" evidence="7">
    <location>
        <begin position="48"/>
        <end position="66"/>
    </location>
</feature>
<accession>A0ABR0N8R0</accession>
<evidence type="ECO:0000256" key="6">
    <source>
        <dbReference type="ARBA" id="ARBA00023136"/>
    </source>
</evidence>
<keyword evidence="3" id="KW-0813">Transport</keyword>
<name>A0ABR0N8R0_GOSAR</name>
<reference evidence="8 9" key="1">
    <citation type="submission" date="2023-03" db="EMBL/GenBank/DDBJ databases">
        <title>WGS of Gossypium arboreum.</title>
        <authorList>
            <person name="Yu D."/>
        </authorList>
    </citation>
    <scope>NUCLEOTIDE SEQUENCE [LARGE SCALE GENOMIC DNA]</scope>
    <source>
        <tissue evidence="8">Leaf</tissue>
    </source>
</reference>
<evidence type="ECO:0000313" key="8">
    <source>
        <dbReference type="EMBL" id="KAK5786983.1"/>
    </source>
</evidence>
<comment type="caution">
    <text evidence="8">The sequence shown here is derived from an EMBL/GenBank/DDBJ whole genome shotgun (WGS) entry which is preliminary data.</text>
</comment>
<dbReference type="Proteomes" id="UP001358586">
    <property type="component" value="Chromosome 11"/>
</dbReference>
<sequence>MDLKSEMEKFDKGKVNYVVSLIGTALAWQICTVGVVGLMYLVSSLFSNVVSMLSLSFVLVVGVPLYKEKMDANKVLAMFFTLWGFASYI</sequence>
<evidence type="ECO:0000256" key="4">
    <source>
        <dbReference type="ARBA" id="ARBA00022692"/>
    </source>
</evidence>
<evidence type="ECO:0000256" key="7">
    <source>
        <dbReference type="SAM" id="Phobius"/>
    </source>
</evidence>
<dbReference type="InterPro" id="IPR030182">
    <property type="entry name" value="PUP_plant"/>
</dbReference>
<comment type="subcellular location">
    <subcellularLocation>
        <location evidence="1">Membrane</location>
    </subcellularLocation>
</comment>
<keyword evidence="6 7" id="KW-0472">Membrane</keyword>
<evidence type="ECO:0000256" key="5">
    <source>
        <dbReference type="ARBA" id="ARBA00022989"/>
    </source>
</evidence>
<evidence type="ECO:0000256" key="1">
    <source>
        <dbReference type="ARBA" id="ARBA00004370"/>
    </source>
</evidence>
<organism evidence="8 9">
    <name type="scientific">Gossypium arboreum</name>
    <name type="common">Tree cotton</name>
    <name type="synonym">Gossypium nanking</name>
    <dbReference type="NCBI Taxonomy" id="29729"/>
    <lineage>
        <taxon>Eukaryota</taxon>
        <taxon>Viridiplantae</taxon>
        <taxon>Streptophyta</taxon>
        <taxon>Embryophyta</taxon>
        <taxon>Tracheophyta</taxon>
        <taxon>Spermatophyta</taxon>
        <taxon>Magnoliopsida</taxon>
        <taxon>eudicotyledons</taxon>
        <taxon>Gunneridae</taxon>
        <taxon>Pentapetalae</taxon>
        <taxon>rosids</taxon>
        <taxon>malvids</taxon>
        <taxon>Malvales</taxon>
        <taxon>Malvaceae</taxon>
        <taxon>Malvoideae</taxon>
        <taxon>Gossypium</taxon>
    </lineage>
</organism>
<evidence type="ECO:0000256" key="2">
    <source>
        <dbReference type="ARBA" id="ARBA00006213"/>
    </source>
</evidence>
<comment type="similarity">
    <text evidence="2">Belongs to the purine permeases (TC 2.A.7.14) family.</text>
</comment>
<feature type="transmembrane region" description="Helical" evidence="7">
    <location>
        <begin position="21"/>
        <end position="42"/>
    </location>
</feature>
<evidence type="ECO:0000313" key="9">
    <source>
        <dbReference type="Proteomes" id="UP001358586"/>
    </source>
</evidence>
<protein>
    <submittedName>
        <fullName evidence="8">Uncharacterized protein</fullName>
    </submittedName>
</protein>
<dbReference type="EMBL" id="JARKNE010000011">
    <property type="protein sequence ID" value="KAK5786983.1"/>
    <property type="molecule type" value="Genomic_DNA"/>
</dbReference>
<keyword evidence="5 7" id="KW-1133">Transmembrane helix</keyword>
<keyword evidence="4 7" id="KW-0812">Transmembrane</keyword>
<proteinExistence type="inferred from homology"/>
<evidence type="ECO:0000256" key="3">
    <source>
        <dbReference type="ARBA" id="ARBA00022448"/>
    </source>
</evidence>
<gene>
    <name evidence="8" type="ORF">PVK06_041633</name>
</gene>
<dbReference type="Pfam" id="PF16913">
    <property type="entry name" value="PUNUT"/>
    <property type="match status" value="1"/>
</dbReference>
<dbReference type="PANTHER" id="PTHR31376">
    <property type="entry name" value="OS09G0467300 PROTEIN-RELATED"/>
    <property type="match status" value="1"/>
</dbReference>
<keyword evidence="9" id="KW-1185">Reference proteome</keyword>
<dbReference type="PANTHER" id="PTHR31376:SF101">
    <property type="entry name" value="PURINE PERMEASE 19-RELATED"/>
    <property type="match status" value="1"/>
</dbReference>